<organism evidence="1 2">
    <name type="scientific">Rhabditophanes sp. KR3021</name>
    <dbReference type="NCBI Taxonomy" id="114890"/>
    <lineage>
        <taxon>Eukaryota</taxon>
        <taxon>Metazoa</taxon>
        <taxon>Ecdysozoa</taxon>
        <taxon>Nematoda</taxon>
        <taxon>Chromadorea</taxon>
        <taxon>Rhabditida</taxon>
        <taxon>Tylenchina</taxon>
        <taxon>Panagrolaimomorpha</taxon>
        <taxon>Strongyloidoidea</taxon>
        <taxon>Alloionematidae</taxon>
        <taxon>Rhabditophanes</taxon>
    </lineage>
</organism>
<proteinExistence type="predicted"/>
<evidence type="ECO:0000313" key="1">
    <source>
        <dbReference type="Proteomes" id="UP000095286"/>
    </source>
</evidence>
<accession>A0AC35U5I4</accession>
<name>A0AC35U5I4_9BILA</name>
<sequence>MDQALLADNDHRGELPVHSRFTVEPTRASNANDIRERKSLLLNDHSEDVEADGENGEDSDVEDDKNVKKETFKQFVHRHARNVANFLVEDWAVSAMLGIITAILSISMDVAIEYLLHLKVFVYEKAFDYNASAGFITWISYITVLVTLAALFCEYVSKQAVGSGIPEVKVIMNGFTLHNYLTFRTLVAKIVGLTLTLGSGLPVGKEGPFVHMGAIVGTLLTKMTRLWQSKDFYMNNEGRAMEILSSGCASGISCQKLFRRLQRLTQTLKSSDYTSIRLQMI</sequence>
<reference evidence="2" key="1">
    <citation type="submission" date="2016-11" db="UniProtKB">
        <authorList>
            <consortium name="WormBaseParasite"/>
        </authorList>
    </citation>
    <scope>IDENTIFICATION</scope>
    <source>
        <strain evidence="2">KR3021</strain>
    </source>
</reference>
<protein>
    <submittedName>
        <fullName evidence="2">Chloride channel protein</fullName>
    </submittedName>
</protein>
<dbReference type="Proteomes" id="UP000095286">
    <property type="component" value="Unplaced"/>
</dbReference>
<evidence type="ECO:0000313" key="2">
    <source>
        <dbReference type="WBParaSite" id="RSKR_0000768400.1"/>
    </source>
</evidence>
<dbReference type="WBParaSite" id="RSKR_0000768400.1">
    <property type="protein sequence ID" value="RSKR_0000768400.1"/>
    <property type="gene ID" value="RSKR_0000768400"/>
</dbReference>